<dbReference type="GO" id="GO:0015658">
    <property type="term" value="F:branched-chain amino acid transmembrane transporter activity"/>
    <property type="evidence" value="ECO:0007669"/>
    <property type="project" value="TreeGrafter"/>
</dbReference>
<dbReference type="GO" id="GO:0016887">
    <property type="term" value="F:ATP hydrolysis activity"/>
    <property type="evidence" value="ECO:0007669"/>
    <property type="project" value="InterPro"/>
</dbReference>
<sequence>MMQAASTVGGEPQRTDEAPLLVLRHVTRRFGGVTALNDISFEVRSGELLGVIGPNGAGKSTLLSLISGAQRVSEGEILFAGQRLDRLPAHAIARLGIGRAHQIPRPFGRMTVLQNVLIPVHARKNEAPGRRSLSDDAEEILRLCGLLDRKDRQAGSLTLLDLKRLELARALALKPRLLLLDEVAAGLVGQEIEEITRLIASIHARGVTILLVEHVQAVVRSLARRVIVLDWGRKIAEGTPDEIARHPEVIAVYLGSEQGEQPSTPAAIHQAVDEQAATGAEVNASTSSRHSLPSARAMSTAAVRPSPPPLLDVQNLSVDYGKLRALRSLDFSVGEGEIVAVVGANGAGKTTLTQAISGLVPVSEGRVLFAGREITRVPAHQRARLGIALCHEGRRLFREQTVRENLELGAAYATRGATTTFAQRLERVYDLFPVLRERASSQAGRLSGGQQQMVAIGRALMAEPRLLLLDELSLGLAPAVVDQLFAALPRILAWGISVVLIEQHIQRSLAVADRVYVLERGRVVFCGTPDQVRAHPALQQAYLGVAAAPATPADSPAVSEQEQHPVSGT</sequence>
<dbReference type="OrthoDB" id="9766104at2"/>
<proteinExistence type="inferred from homology"/>
<dbReference type="PROSITE" id="PS50893">
    <property type="entry name" value="ABC_TRANSPORTER_2"/>
    <property type="match status" value="2"/>
</dbReference>
<dbReference type="InterPro" id="IPR027417">
    <property type="entry name" value="P-loop_NTPase"/>
</dbReference>
<accession>A0A328VN22</accession>
<dbReference type="RefSeq" id="WP_112432096.1">
    <property type="nucleotide sequence ID" value="NZ_MCIF01000002.1"/>
</dbReference>
<evidence type="ECO:0000256" key="3">
    <source>
        <dbReference type="ARBA" id="ARBA00022741"/>
    </source>
</evidence>
<evidence type="ECO:0000259" key="6">
    <source>
        <dbReference type="PROSITE" id="PS50893"/>
    </source>
</evidence>
<dbReference type="EMBL" id="MCIF01000002">
    <property type="protein sequence ID" value="RAQ97592.1"/>
    <property type="molecule type" value="Genomic_DNA"/>
</dbReference>
<keyword evidence="8" id="KW-1185">Reference proteome</keyword>
<evidence type="ECO:0000256" key="1">
    <source>
        <dbReference type="ARBA" id="ARBA00005417"/>
    </source>
</evidence>
<evidence type="ECO:0000256" key="2">
    <source>
        <dbReference type="ARBA" id="ARBA00022448"/>
    </source>
</evidence>
<dbReference type="InterPro" id="IPR003439">
    <property type="entry name" value="ABC_transporter-like_ATP-bd"/>
</dbReference>
<dbReference type="Pfam" id="PF12399">
    <property type="entry name" value="BCA_ABC_TP_C"/>
    <property type="match status" value="1"/>
</dbReference>
<name>A0A328VN22_9CHLR</name>
<keyword evidence="2" id="KW-0813">Transport</keyword>
<dbReference type="GO" id="GO:0005524">
    <property type="term" value="F:ATP binding"/>
    <property type="evidence" value="ECO:0007669"/>
    <property type="project" value="UniProtKB-KW"/>
</dbReference>
<dbReference type="AlphaFoldDB" id="A0A328VN22"/>
<evidence type="ECO:0000256" key="5">
    <source>
        <dbReference type="ARBA" id="ARBA00022970"/>
    </source>
</evidence>
<dbReference type="PROSITE" id="PS00211">
    <property type="entry name" value="ABC_TRANSPORTER_1"/>
    <property type="match status" value="1"/>
</dbReference>
<evidence type="ECO:0000313" key="7">
    <source>
        <dbReference type="EMBL" id="RAQ97592.1"/>
    </source>
</evidence>
<organism evidence="7 8">
    <name type="scientific">Thermogemmatispora tikiterensis</name>
    <dbReference type="NCBI Taxonomy" id="1825093"/>
    <lineage>
        <taxon>Bacteria</taxon>
        <taxon>Bacillati</taxon>
        <taxon>Chloroflexota</taxon>
        <taxon>Ktedonobacteria</taxon>
        <taxon>Thermogemmatisporales</taxon>
        <taxon>Thermogemmatisporaceae</taxon>
        <taxon>Thermogemmatispora</taxon>
    </lineage>
</organism>
<dbReference type="InterPro" id="IPR032823">
    <property type="entry name" value="BCA_ABC_TP_C"/>
</dbReference>
<gene>
    <name evidence="7" type="ORF">A4R35_18790</name>
</gene>
<evidence type="ECO:0000313" key="8">
    <source>
        <dbReference type="Proteomes" id="UP000248706"/>
    </source>
</evidence>
<dbReference type="GO" id="GO:0015807">
    <property type="term" value="P:L-amino acid transport"/>
    <property type="evidence" value="ECO:0007669"/>
    <property type="project" value="TreeGrafter"/>
</dbReference>
<feature type="domain" description="ABC transporter" evidence="6">
    <location>
        <begin position="311"/>
        <end position="545"/>
    </location>
</feature>
<dbReference type="SUPFAM" id="SSF52540">
    <property type="entry name" value="P-loop containing nucleoside triphosphate hydrolases"/>
    <property type="match status" value="2"/>
</dbReference>
<dbReference type="CDD" id="cd03224">
    <property type="entry name" value="ABC_TM1139_LivF_branched"/>
    <property type="match status" value="1"/>
</dbReference>
<reference evidence="7 8" key="1">
    <citation type="submission" date="2016-08" db="EMBL/GenBank/DDBJ databases">
        <title>Analysis of Carbohydrate Active Enzymes in Thermogemmatispora T81 Reveals Carbohydrate Degradation Ability.</title>
        <authorList>
            <person name="Tomazini A."/>
            <person name="Lal S."/>
            <person name="Stott M."/>
            <person name="Henrissat B."/>
            <person name="Polikarpov I."/>
            <person name="Sparling R."/>
            <person name="Levin D.B."/>
        </authorList>
    </citation>
    <scope>NUCLEOTIDE SEQUENCE [LARGE SCALE GENOMIC DNA]</scope>
    <source>
        <strain evidence="7 8">T81</strain>
    </source>
</reference>
<comment type="caution">
    <text evidence="7">The sequence shown here is derived from an EMBL/GenBank/DDBJ whole genome shotgun (WGS) entry which is preliminary data.</text>
</comment>
<keyword evidence="5" id="KW-0029">Amino-acid transport</keyword>
<dbReference type="PANTHER" id="PTHR43820">
    <property type="entry name" value="HIGH-AFFINITY BRANCHED-CHAIN AMINO ACID TRANSPORT ATP-BINDING PROTEIN LIVF"/>
    <property type="match status" value="1"/>
</dbReference>
<dbReference type="InterPro" id="IPR017871">
    <property type="entry name" value="ABC_transporter-like_CS"/>
</dbReference>
<protein>
    <recommendedName>
        <fullName evidence="6">ABC transporter domain-containing protein</fullName>
    </recommendedName>
</protein>
<dbReference type="CDD" id="cd03219">
    <property type="entry name" value="ABC_Mj1267_LivG_branched"/>
    <property type="match status" value="1"/>
</dbReference>
<dbReference type="Gene3D" id="3.40.50.300">
    <property type="entry name" value="P-loop containing nucleotide triphosphate hydrolases"/>
    <property type="match status" value="2"/>
</dbReference>
<comment type="similarity">
    <text evidence="1">Belongs to the ABC transporter superfamily.</text>
</comment>
<dbReference type="Pfam" id="PF00005">
    <property type="entry name" value="ABC_tran"/>
    <property type="match status" value="2"/>
</dbReference>
<keyword evidence="4" id="KW-0067">ATP-binding</keyword>
<dbReference type="PANTHER" id="PTHR43820:SF4">
    <property type="entry name" value="HIGH-AFFINITY BRANCHED-CHAIN AMINO ACID TRANSPORT ATP-BINDING PROTEIN LIVF"/>
    <property type="match status" value="1"/>
</dbReference>
<dbReference type="InterPro" id="IPR003593">
    <property type="entry name" value="AAA+_ATPase"/>
</dbReference>
<dbReference type="SMART" id="SM00382">
    <property type="entry name" value="AAA"/>
    <property type="match status" value="2"/>
</dbReference>
<dbReference type="Proteomes" id="UP000248706">
    <property type="component" value="Unassembled WGS sequence"/>
</dbReference>
<evidence type="ECO:0000256" key="4">
    <source>
        <dbReference type="ARBA" id="ARBA00022840"/>
    </source>
</evidence>
<feature type="domain" description="ABC transporter" evidence="6">
    <location>
        <begin position="21"/>
        <end position="256"/>
    </location>
</feature>
<keyword evidence="3" id="KW-0547">Nucleotide-binding</keyword>
<dbReference type="InterPro" id="IPR052156">
    <property type="entry name" value="BCAA_Transport_ATP-bd_LivF"/>
</dbReference>